<evidence type="ECO:0000256" key="6">
    <source>
        <dbReference type="ARBA" id="ARBA00022832"/>
    </source>
</evidence>
<comment type="function">
    <text evidence="11">Catalyzes the reduction of prostaglandin-ethanolamide H(2) (prostamide H(2)) to prostamide F(2alpha) with NADPH as proton donor. Also able to reduce prostaglandin H(2) to prostaglandin F(2alpha).</text>
</comment>
<dbReference type="PANTHER" id="PTHR28630:SF29">
    <property type="entry name" value="PROSTAMIDE_PROSTAGLANDIN F SYNTHASE"/>
    <property type="match status" value="1"/>
</dbReference>
<dbReference type="SUPFAM" id="SSF52833">
    <property type="entry name" value="Thioredoxin-like"/>
    <property type="match status" value="1"/>
</dbReference>
<keyword evidence="2" id="KW-0963">Cytoplasm</keyword>
<dbReference type="PANTHER" id="PTHR28630">
    <property type="match status" value="1"/>
</dbReference>
<keyword evidence="10" id="KW-0275">Fatty acid biosynthesis</keyword>
<keyword evidence="5" id="KW-0643">Prostaglandin biosynthesis</keyword>
<protein>
    <recommendedName>
        <fullName evidence="14">Prostamide/prostaglandin F synthase</fullName>
        <ecNumber evidence="13">1.11.1.20</ecNumber>
    </recommendedName>
    <alternativeName>
        <fullName evidence="15">Peroxiredoxin-like 2B</fullName>
    </alternativeName>
</protein>
<keyword evidence="7" id="KW-0521">NADP</keyword>
<evidence type="ECO:0000256" key="12">
    <source>
        <dbReference type="ARBA" id="ARBA00037965"/>
    </source>
</evidence>
<comment type="catalytic activity">
    <reaction evidence="16">
        <text>prostaglandin H2 + [thioredoxin]-dithiol = prostaglandin F2alpha + [thioredoxin]-disulfide</text>
        <dbReference type="Rhea" id="RHEA:28214"/>
        <dbReference type="Rhea" id="RHEA-COMP:10698"/>
        <dbReference type="Rhea" id="RHEA-COMP:10700"/>
        <dbReference type="ChEBI" id="CHEBI:29950"/>
        <dbReference type="ChEBI" id="CHEBI:50058"/>
        <dbReference type="ChEBI" id="CHEBI:57404"/>
        <dbReference type="ChEBI" id="CHEBI:57405"/>
        <dbReference type="EC" id="1.11.1.20"/>
    </reaction>
</comment>
<keyword evidence="9" id="KW-0443">Lipid metabolism</keyword>
<dbReference type="EC" id="1.11.1.20" evidence="13"/>
<name>H2YBT3_CIOSA</name>
<keyword evidence="8" id="KW-0560">Oxidoreductase</keyword>
<keyword evidence="4" id="KW-0444">Lipid biosynthesis</keyword>
<evidence type="ECO:0000256" key="11">
    <source>
        <dbReference type="ARBA" id="ARBA00037117"/>
    </source>
</evidence>
<evidence type="ECO:0000256" key="7">
    <source>
        <dbReference type="ARBA" id="ARBA00022857"/>
    </source>
</evidence>
<comment type="catalytic activity">
    <reaction evidence="17">
        <text>prostamide F2alpha + [thioredoxin]-disulfide = prostamide H2 + [thioredoxin]-dithiol</text>
        <dbReference type="Rhea" id="RHEA:26373"/>
        <dbReference type="Rhea" id="RHEA-COMP:10698"/>
        <dbReference type="Rhea" id="RHEA-COMP:10700"/>
        <dbReference type="ChEBI" id="CHEBI:29950"/>
        <dbReference type="ChEBI" id="CHEBI:50058"/>
        <dbReference type="ChEBI" id="CHEBI:53081"/>
        <dbReference type="ChEBI" id="CHEBI:53082"/>
        <dbReference type="EC" id="1.11.1.20"/>
    </reaction>
</comment>
<dbReference type="Ensembl" id="ENSCSAVT00000002825.1">
    <property type="protein sequence ID" value="ENSCSAVP00000002781.1"/>
    <property type="gene ID" value="ENSCSAVG00000001654.1"/>
</dbReference>
<comment type="similarity">
    <text evidence="12">Belongs to the peroxiredoxin-like PRXL2 family. Prostamide/prostaglandin F synthase subfamily.</text>
</comment>
<evidence type="ECO:0000256" key="8">
    <source>
        <dbReference type="ARBA" id="ARBA00023002"/>
    </source>
</evidence>
<organism evidence="18 19">
    <name type="scientific">Ciona savignyi</name>
    <name type="common">Pacific transparent sea squirt</name>
    <dbReference type="NCBI Taxonomy" id="51511"/>
    <lineage>
        <taxon>Eukaryota</taxon>
        <taxon>Metazoa</taxon>
        <taxon>Chordata</taxon>
        <taxon>Tunicata</taxon>
        <taxon>Ascidiacea</taxon>
        <taxon>Phlebobranchia</taxon>
        <taxon>Cionidae</taxon>
        <taxon>Ciona</taxon>
    </lineage>
</organism>
<dbReference type="GO" id="GO:0005829">
    <property type="term" value="C:cytosol"/>
    <property type="evidence" value="ECO:0007669"/>
    <property type="project" value="UniProtKB-SubCell"/>
</dbReference>
<evidence type="ECO:0000256" key="3">
    <source>
        <dbReference type="ARBA" id="ARBA00022501"/>
    </source>
</evidence>
<evidence type="ECO:0000256" key="16">
    <source>
        <dbReference type="ARBA" id="ARBA00047917"/>
    </source>
</evidence>
<dbReference type="GO" id="GO:0047017">
    <property type="term" value="F:prostaglandin F synthase activity"/>
    <property type="evidence" value="ECO:0007669"/>
    <property type="project" value="TreeGrafter"/>
</dbReference>
<reference evidence="19" key="1">
    <citation type="submission" date="2003-08" db="EMBL/GenBank/DDBJ databases">
        <authorList>
            <person name="Birren B."/>
            <person name="Nusbaum C."/>
            <person name="Abebe A."/>
            <person name="Abouelleil A."/>
            <person name="Adekoya E."/>
            <person name="Ait-zahra M."/>
            <person name="Allen N."/>
            <person name="Allen T."/>
            <person name="An P."/>
            <person name="Anderson M."/>
            <person name="Anderson S."/>
            <person name="Arachchi H."/>
            <person name="Armbruster J."/>
            <person name="Bachantsang P."/>
            <person name="Baldwin J."/>
            <person name="Barry A."/>
            <person name="Bayul T."/>
            <person name="Blitshsteyn B."/>
            <person name="Bloom T."/>
            <person name="Blye J."/>
            <person name="Boguslavskiy L."/>
            <person name="Borowsky M."/>
            <person name="Boukhgalter B."/>
            <person name="Brunache A."/>
            <person name="Butler J."/>
            <person name="Calixte N."/>
            <person name="Calvo S."/>
            <person name="Camarata J."/>
            <person name="Campo K."/>
            <person name="Chang J."/>
            <person name="Cheshatsang Y."/>
            <person name="Citroen M."/>
            <person name="Collymore A."/>
            <person name="Considine T."/>
            <person name="Cook A."/>
            <person name="Cooke P."/>
            <person name="Corum B."/>
            <person name="Cuomo C."/>
            <person name="David R."/>
            <person name="Dawoe T."/>
            <person name="Degray S."/>
            <person name="Dodge S."/>
            <person name="Dooley K."/>
            <person name="Dorje P."/>
            <person name="Dorjee K."/>
            <person name="Dorris L."/>
            <person name="Duffey N."/>
            <person name="Dupes A."/>
            <person name="Elkins T."/>
            <person name="Engels R."/>
            <person name="Erickson J."/>
            <person name="Farina A."/>
            <person name="Faro S."/>
            <person name="Ferreira P."/>
            <person name="Fischer H."/>
            <person name="Fitzgerald M."/>
            <person name="Foley K."/>
            <person name="Gage D."/>
            <person name="Galagan J."/>
            <person name="Gearin G."/>
            <person name="Gnerre S."/>
            <person name="Gnirke A."/>
            <person name="Goyette A."/>
            <person name="Graham J."/>
            <person name="Grandbois E."/>
            <person name="Gyaltsen K."/>
            <person name="Hafez N."/>
            <person name="Hagopian D."/>
            <person name="Hagos B."/>
            <person name="Hall J."/>
            <person name="Hatcher B."/>
            <person name="Heller A."/>
            <person name="Higgins H."/>
            <person name="Honan T."/>
            <person name="Horn A."/>
            <person name="Houde N."/>
            <person name="Hughes L."/>
            <person name="Hulme W."/>
            <person name="Husby E."/>
            <person name="Iliev I."/>
            <person name="Jaffe D."/>
            <person name="Jones C."/>
            <person name="Kamal M."/>
            <person name="Kamat A."/>
            <person name="Kamvysselis M."/>
            <person name="Karlsson E."/>
            <person name="Kells C."/>
            <person name="Kieu A."/>
            <person name="Kisner P."/>
            <person name="Kodira C."/>
            <person name="Kulbokas E."/>
            <person name="Labutti K."/>
            <person name="Lama D."/>
            <person name="Landers T."/>
            <person name="Leger J."/>
            <person name="Levine S."/>
            <person name="Lewis D."/>
            <person name="Lewis T."/>
            <person name="Lindblad-toh K."/>
            <person name="Liu X."/>
            <person name="Lokyitsang T."/>
            <person name="Lokyitsang Y."/>
            <person name="Lucien O."/>
            <person name="Lui A."/>
            <person name="Ma L.J."/>
            <person name="Mabbitt R."/>
            <person name="Macdonald J."/>
            <person name="Maclean C."/>
            <person name="Major J."/>
            <person name="Manning J."/>
            <person name="Marabella R."/>
            <person name="Maru K."/>
            <person name="Matthews C."/>
            <person name="Mauceli E."/>
            <person name="Mccarthy M."/>
            <person name="Mcdonough S."/>
            <person name="Mcghee T."/>
            <person name="Meldrim J."/>
            <person name="Meneus L."/>
            <person name="Mesirov J."/>
            <person name="Mihalev A."/>
            <person name="Mihova T."/>
            <person name="Mikkelsen T."/>
            <person name="Mlenga V."/>
            <person name="Moru K."/>
            <person name="Mozes J."/>
            <person name="Mulrain L."/>
            <person name="Munson G."/>
            <person name="Naylor J."/>
            <person name="Newes C."/>
            <person name="Nguyen C."/>
            <person name="Nguyen N."/>
            <person name="Nguyen T."/>
            <person name="Nicol R."/>
            <person name="Nielsen C."/>
            <person name="Nizzari M."/>
            <person name="Norbu C."/>
            <person name="Norbu N."/>
            <person name="O'donnell P."/>
            <person name="Okoawo O."/>
            <person name="O'leary S."/>
            <person name="Omotosho B."/>
            <person name="O'neill K."/>
            <person name="Osman S."/>
            <person name="Parker S."/>
            <person name="Perrin D."/>
            <person name="Phunkhang P."/>
            <person name="Piqani B."/>
            <person name="Purcell S."/>
            <person name="Rachupka T."/>
            <person name="Ramasamy U."/>
            <person name="Rameau R."/>
            <person name="Ray V."/>
            <person name="Raymond C."/>
            <person name="Retta R."/>
            <person name="Richardson S."/>
            <person name="Rise C."/>
            <person name="Rodriguez J."/>
            <person name="Rogers J."/>
            <person name="Rogov P."/>
            <person name="Rutman M."/>
            <person name="Schupbach R."/>
            <person name="Seaman C."/>
            <person name="Settipalli S."/>
            <person name="Sharpe T."/>
            <person name="Sheridan J."/>
            <person name="Sherpa N."/>
            <person name="Shi J."/>
            <person name="Smirnov S."/>
            <person name="Smith C."/>
            <person name="Sougnez C."/>
            <person name="Spencer B."/>
            <person name="Stalker J."/>
            <person name="Stange-thomann N."/>
            <person name="Stavropoulos S."/>
            <person name="Stetson K."/>
            <person name="Stone C."/>
            <person name="Stone S."/>
            <person name="Stubbs M."/>
            <person name="Talamas J."/>
            <person name="Tchuinga P."/>
            <person name="Tenzing P."/>
            <person name="Tesfaye S."/>
            <person name="Theodore J."/>
            <person name="Thoulutsang Y."/>
            <person name="Topham K."/>
            <person name="Towey S."/>
            <person name="Tsamla T."/>
            <person name="Tsomo N."/>
            <person name="Vallee D."/>
            <person name="Vassiliev H."/>
            <person name="Venkataraman V."/>
            <person name="Vinson J."/>
            <person name="Vo A."/>
            <person name="Wade C."/>
            <person name="Wang S."/>
            <person name="Wangchuk T."/>
            <person name="Wangdi T."/>
            <person name="Whittaker C."/>
            <person name="Wilkinson J."/>
            <person name="Wu Y."/>
            <person name="Wyman D."/>
            <person name="Yadav S."/>
            <person name="Yang S."/>
            <person name="Yang X."/>
            <person name="Yeager S."/>
            <person name="Yee E."/>
            <person name="Young G."/>
            <person name="Zainoun J."/>
            <person name="Zembeck L."/>
            <person name="Zimmer A."/>
            <person name="Zody M."/>
            <person name="Lander E."/>
        </authorList>
    </citation>
    <scope>NUCLEOTIDE SEQUENCE [LARGE SCALE GENOMIC DNA]</scope>
</reference>
<sequence>MSHIIQKIAKNSLTKVNGGQTVQVDSLWADSDVVIHFIRRFGCVICRWIAKEMNTLQPIFDENNVKHVGIAPEILGLEEFQNLNIFSGDLYIDEKKKCYTDLEFSSYSLLGALGTVLEKDTRDIANKAKTEGISGNFKGDWYQLGGVLIVKKGGEVLKLFKQQKCSDYMINQDVLDILGIKEKAKVGSETQPECSDVCGLPPKQ</sequence>
<evidence type="ECO:0000256" key="2">
    <source>
        <dbReference type="ARBA" id="ARBA00022490"/>
    </source>
</evidence>
<reference evidence="18" key="2">
    <citation type="submission" date="2025-08" db="UniProtKB">
        <authorList>
            <consortium name="Ensembl"/>
        </authorList>
    </citation>
    <scope>IDENTIFICATION</scope>
</reference>
<dbReference type="GeneTree" id="ENSGT00940000165161"/>
<evidence type="ECO:0000256" key="4">
    <source>
        <dbReference type="ARBA" id="ARBA00022516"/>
    </source>
</evidence>
<dbReference type="InParanoid" id="H2YBT3"/>
<evidence type="ECO:0000256" key="10">
    <source>
        <dbReference type="ARBA" id="ARBA00023160"/>
    </source>
</evidence>
<evidence type="ECO:0000256" key="1">
    <source>
        <dbReference type="ARBA" id="ARBA00004514"/>
    </source>
</evidence>
<evidence type="ECO:0000313" key="18">
    <source>
        <dbReference type="Ensembl" id="ENSCSAVP00000002781.1"/>
    </source>
</evidence>
<evidence type="ECO:0000256" key="14">
    <source>
        <dbReference type="ARBA" id="ARBA00040768"/>
    </source>
</evidence>
<dbReference type="Gene3D" id="3.40.30.10">
    <property type="entry name" value="Glutaredoxin"/>
    <property type="match status" value="1"/>
</dbReference>
<dbReference type="OMA" id="WIAKEMN"/>
<dbReference type="AlphaFoldDB" id="H2YBT3"/>
<keyword evidence="19" id="KW-1185">Reference proteome</keyword>
<dbReference type="Proteomes" id="UP000007875">
    <property type="component" value="Unassembled WGS sequence"/>
</dbReference>
<reference evidence="18" key="3">
    <citation type="submission" date="2025-09" db="UniProtKB">
        <authorList>
            <consortium name="Ensembl"/>
        </authorList>
    </citation>
    <scope>IDENTIFICATION</scope>
</reference>
<evidence type="ECO:0000256" key="17">
    <source>
        <dbReference type="ARBA" id="ARBA00048626"/>
    </source>
</evidence>
<dbReference type="Pfam" id="PF13911">
    <property type="entry name" value="AhpC-TSA_2"/>
    <property type="match status" value="1"/>
</dbReference>
<evidence type="ECO:0000313" key="19">
    <source>
        <dbReference type="Proteomes" id="UP000007875"/>
    </source>
</evidence>
<accession>H2YBT3</accession>
<dbReference type="eggNOG" id="KOG4498">
    <property type="taxonomic scope" value="Eukaryota"/>
</dbReference>
<keyword evidence="3" id="KW-0644">Prostaglandin metabolism</keyword>
<evidence type="ECO:0000256" key="9">
    <source>
        <dbReference type="ARBA" id="ARBA00023098"/>
    </source>
</evidence>
<dbReference type="InterPro" id="IPR036249">
    <property type="entry name" value="Thioredoxin-like_sf"/>
</dbReference>
<dbReference type="FunFam" id="3.40.30.10:FF:000243">
    <property type="entry name" value="Prostamide/prostaglandin F synthase"/>
    <property type="match status" value="1"/>
</dbReference>
<keyword evidence="6" id="KW-0276">Fatty acid metabolism</keyword>
<evidence type="ECO:0000256" key="5">
    <source>
        <dbReference type="ARBA" id="ARBA00022585"/>
    </source>
</evidence>
<dbReference type="InterPro" id="IPR032801">
    <property type="entry name" value="PXL2A/B/C"/>
</dbReference>
<dbReference type="STRING" id="51511.ENSCSAVP00000002781"/>
<dbReference type="HOGENOM" id="CLU_094994_0_0_1"/>
<evidence type="ECO:0000256" key="13">
    <source>
        <dbReference type="ARBA" id="ARBA00039126"/>
    </source>
</evidence>
<comment type="subcellular location">
    <subcellularLocation>
        <location evidence="1">Cytoplasm</location>
        <location evidence="1">Cytosol</location>
    </subcellularLocation>
</comment>
<proteinExistence type="inferred from homology"/>
<dbReference type="GO" id="GO:0001516">
    <property type="term" value="P:prostaglandin biosynthetic process"/>
    <property type="evidence" value="ECO:0007669"/>
    <property type="project" value="UniProtKB-KW"/>
</dbReference>
<dbReference type="CDD" id="cd02970">
    <property type="entry name" value="PRX_like2"/>
    <property type="match status" value="1"/>
</dbReference>
<evidence type="ECO:0000256" key="15">
    <source>
        <dbReference type="ARBA" id="ARBA00041838"/>
    </source>
</evidence>